<proteinExistence type="predicted"/>
<dbReference type="KEGG" id="ckr:CKR_2519"/>
<accession>B9E4Z5</accession>
<sequence length="88" mass="10138">MDKYFQRLIDMPTGVIIAKCNLLDCMKILNEDGLTAKLENNSIVKNNEYNFGDYTPGRYAWILTDIEVLKKPISTKGKLGVWDYDGFR</sequence>
<evidence type="ECO:0000313" key="2">
    <source>
        <dbReference type="Proteomes" id="UP000007969"/>
    </source>
</evidence>
<evidence type="ECO:0000313" key="1">
    <source>
        <dbReference type="EMBL" id="BAH07570.1"/>
    </source>
</evidence>
<dbReference type="Proteomes" id="UP000007969">
    <property type="component" value="Chromosome"/>
</dbReference>
<gene>
    <name evidence="1" type="ordered locus">CKR_2519</name>
</gene>
<name>B9E4Z5_CLOK1</name>
<dbReference type="AlphaFoldDB" id="B9E4Z5"/>
<protein>
    <submittedName>
        <fullName evidence="1">Uncharacterized protein</fullName>
    </submittedName>
</protein>
<dbReference type="SUPFAM" id="SSF88697">
    <property type="entry name" value="PUA domain-like"/>
    <property type="match status" value="1"/>
</dbReference>
<dbReference type="EMBL" id="AP009049">
    <property type="protein sequence ID" value="BAH07570.1"/>
    <property type="molecule type" value="Genomic_DNA"/>
</dbReference>
<dbReference type="Gene3D" id="2.30.130.30">
    <property type="entry name" value="Hypothetical protein"/>
    <property type="match status" value="1"/>
</dbReference>
<dbReference type="HOGENOM" id="CLU_182927_0_0_9"/>
<dbReference type="InterPro" id="IPR015947">
    <property type="entry name" value="PUA-like_sf"/>
</dbReference>
<reference evidence="2" key="1">
    <citation type="submission" date="2005-09" db="EMBL/GenBank/DDBJ databases">
        <title>Complete genome sequence of Clostridium kluyveri and comparative genomics of Clostridia species.</title>
        <authorList>
            <person name="Inui M."/>
            <person name="Nonaka H."/>
            <person name="Shinoda Y."/>
            <person name="Ikenaga Y."/>
            <person name="Abe M."/>
            <person name="Naito K."/>
            <person name="Vertes A.A."/>
            <person name="Yukawa H."/>
        </authorList>
    </citation>
    <scope>NUCLEOTIDE SEQUENCE [LARGE SCALE GENOMIC DNA]</scope>
    <source>
        <strain evidence="2">NBRC 12016</strain>
    </source>
</reference>
<organism evidence="1 2">
    <name type="scientific">Clostridium kluyveri (strain NBRC 12016)</name>
    <dbReference type="NCBI Taxonomy" id="583346"/>
    <lineage>
        <taxon>Bacteria</taxon>
        <taxon>Bacillati</taxon>
        <taxon>Bacillota</taxon>
        <taxon>Clostridia</taxon>
        <taxon>Eubacteriales</taxon>
        <taxon>Clostridiaceae</taxon>
        <taxon>Clostridium</taxon>
    </lineage>
</organism>